<feature type="transmembrane region" description="Helical" evidence="1">
    <location>
        <begin position="54"/>
        <end position="72"/>
    </location>
</feature>
<comment type="caution">
    <text evidence="2">The sequence shown here is derived from an EMBL/GenBank/DDBJ whole genome shotgun (WGS) entry which is preliminary data.</text>
</comment>
<dbReference type="Proteomes" id="UP000178529">
    <property type="component" value="Unassembled WGS sequence"/>
</dbReference>
<proteinExistence type="predicted"/>
<keyword evidence="1" id="KW-0812">Transmembrane</keyword>
<name>A0A1G2R7G2_9BACT</name>
<organism evidence="2 3">
    <name type="scientific">Candidatus Wildermuthbacteria bacterium RIFCSPHIGHO2_02_FULL_48_16</name>
    <dbReference type="NCBI Taxonomy" id="1802453"/>
    <lineage>
        <taxon>Bacteria</taxon>
        <taxon>Candidatus Wildermuthiibacteriota</taxon>
    </lineage>
</organism>
<accession>A0A1G2R7G2</accession>
<keyword evidence="1" id="KW-0472">Membrane</keyword>
<protein>
    <recommendedName>
        <fullName evidence="4">DUF554 domain-containing protein</fullName>
    </recommendedName>
</protein>
<gene>
    <name evidence="2" type="ORF">A3J68_01325</name>
</gene>
<evidence type="ECO:0008006" key="4">
    <source>
        <dbReference type="Google" id="ProtNLM"/>
    </source>
</evidence>
<evidence type="ECO:0000313" key="3">
    <source>
        <dbReference type="Proteomes" id="UP000178529"/>
    </source>
</evidence>
<keyword evidence="1" id="KW-1133">Transmembrane helix</keyword>
<dbReference type="AlphaFoldDB" id="A0A1G2R7G2"/>
<reference evidence="2 3" key="1">
    <citation type="journal article" date="2016" name="Nat. Commun.">
        <title>Thousands of microbial genomes shed light on interconnected biogeochemical processes in an aquifer system.</title>
        <authorList>
            <person name="Anantharaman K."/>
            <person name="Brown C.T."/>
            <person name="Hug L.A."/>
            <person name="Sharon I."/>
            <person name="Castelle C.J."/>
            <person name="Probst A.J."/>
            <person name="Thomas B.C."/>
            <person name="Singh A."/>
            <person name="Wilkins M.J."/>
            <person name="Karaoz U."/>
            <person name="Brodie E.L."/>
            <person name="Williams K.H."/>
            <person name="Hubbard S.S."/>
            <person name="Banfield J.F."/>
        </authorList>
    </citation>
    <scope>NUCLEOTIDE SEQUENCE [LARGE SCALE GENOMIC DNA]</scope>
</reference>
<evidence type="ECO:0000313" key="2">
    <source>
        <dbReference type="EMBL" id="OHA68794.1"/>
    </source>
</evidence>
<sequence>MVRTLITGVIAGIAGLWLTTQFVPGTRLEDLKTLVVAGTILGIIITVVKPFANFIITSLLFFLGIAITLFFFK</sequence>
<feature type="transmembrane region" description="Helical" evidence="1">
    <location>
        <begin position="6"/>
        <end position="24"/>
    </location>
</feature>
<evidence type="ECO:0000256" key="1">
    <source>
        <dbReference type="SAM" id="Phobius"/>
    </source>
</evidence>
<dbReference type="EMBL" id="MHTY01000015">
    <property type="protein sequence ID" value="OHA68794.1"/>
    <property type="molecule type" value="Genomic_DNA"/>
</dbReference>